<dbReference type="EMBL" id="FOGP01000002">
    <property type="protein sequence ID" value="SER43766.1"/>
    <property type="molecule type" value="Genomic_DNA"/>
</dbReference>
<dbReference type="GO" id="GO:0003700">
    <property type="term" value="F:DNA-binding transcription factor activity"/>
    <property type="evidence" value="ECO:0007669"/>
    <property type="project" value="InterPro"/>
</dbReference>
<dbReference type="Pfam" id="PF01380">
    <property type="entry name" value="SIS"/>
    <property type="match status" value="1"/>
</dbReference>
<dbReference type="Proteomes" id="UP000199128">
    <property type="component" value="Unassembled WGS sequence"/>
</dbReference>
<dbReference type="PROSITE" id="PS51464">
    <property type="entry name" value="SIS"/>
    <property type="match status" value="1"/>
</dbReference>
<dbReference type="SUPFAM" id="SSF46689">
    <property type="entry name" value="Homeodomain-like"/>
    <property type="match status" value="1"/>
</dbReference>
<feature type="domain" description="HTH rpiR-type" evidence="4">
    <location>
        <begin position="1"/>
        <end position="77"/>
    </location>
</feature>
<evidence type="ECO:0000256" key="3">
    <source>
        <dbReference type="ARBA" id="ARBA00023163"/>
    </source>
</evidence>
<dbReference type="PANTHER" id="PTHR30514:SF21">
    <property type="entry name" value="RPIR-FAMILY TRANSCRIPTIONAL REGULATOR"/>
    <property type="match status" value="1"/>
</dbReference>
<reference evidence="7" key="2">
    <citation type="submission" date="2016-10" db="EMBL/GenBank/DDBJ databases">
        <authorList>
            <person name="de Groot N.N."/>
        </authorList>
    </citation>
    <scope>NUCLEOTIDE SEQUENCE [LARGE SCALE GENOMIC DNA]</scope>
    <source>
        <strain evidence="7">KHGC19</strain>
    </source>
</reference>
<proteinExistence type="predicted"/>
<dbReference type="Proteomes" id="UP000199135">
    <property type="component" value="Unassembled WGS sequence"/>
</dbReference>
<dbReference type="InterPro" id="IPR000281">
    <property type="entry name" value="HTH_RpiR"/>
</dbReference>
<name>A0A1H9P6A4_9ACTN</name>
<evidence type="ECO:0000256" key="2">
    <source>
        <dbReference type="ARBA" id="ARBA00023125"/>
    </source>
</evidence>
<dbReference type="AlphaFoldDB" id="A0A1H9P6A4"/>
<dbReference type="InterPro" id="IPR009057">
    <property type="entry name" value="Homeodomain-like_sf"/>
</dbReference>
<evidence type="ECO:0000259" key="4">
    <source>
        <dbReference type="PROSITE" id="PS51071"/>
    </source>
</evidence>
<dbReference type="CDD" id="cd05013">
    <property type="entry name" value="SIS_RpiR"/>
    <property type="match status" value="1"/>
</dbReference>
<sequence length="255" mass="28411">MEFYEAVAENAEKLNDLDADILRYVIASKEGVGELTARSLADHFYVAPNTITRLAHKLGYKGFNDLKTSYLLSLQEAGFVMERTSLDEQIIRTHELLNDEVVDQVVHALDGARRVDFFASGLSALPCEDMSRRLTIMGKDSVVYTERHVMRHAAKRAEAPNVVFVVSVTGQTRLSVEAAAIAKSHGATLITLTGLSKNKLAKQADIALYAMDKHIVYDSMDLTSRLCFYYVMETVFERYFQLCSKRASAVEAAGE</sequence>
<dbReference type="PANTHER" id="PTHR30514">
    <property type="entry name" value="GLUCOKINASE"/>
    <property type="match status" value="1"/>
</dbReference>
<keyword evidence="1" id="KW-0805">Transcription regulation</keyword>
<dbReference type="InterPro" id="IPR046348">
    <property type="entry name" value="SIS_dom_sf"/>
</dbReference>
<keyword evidence="2" id="KW-0238">DNA-binding</keyword>
<dbReference type="GO" id="GO:0097367">
    <property type="term" value="F:carbohydrate derivative binding"/>
    <property type="evidence" value="ECO:0007669"/>
    <property type="project" value="InterPro"/>
</dbReference>
<dbReference type="InterPro" id="IPR035472">
    <property type="entry name" value="RpiR-like_SIS"/>
</dbReference>
<accession>A0A1H9P6A4</accession>
<keyword evidence="3" id="KW-0804">Transcription</keyword>
<dbReference type="InterPro" id="IPR047640">
    <property type="entry name" value="RpiR-like"/>
</dbReference>
<evidence type="ECO:0000256" key="1">
    <source>
        <dbReference type="ARBA" id="ARBA00023015"/>
    </source>
</evidence>
<dbReference type="InterPro" id="IPR001347">
    <property type="entry name" value="SIS_dom"/>
</dbReference>
<dbReference type="GO" id="GO:1901135">
    <property type="term" value="P:carbohydrate derivative metabolic process"/>
    <property type="evidence" value="ECO:0007669"/>
    <property type="project" value="InterPro"/>
</dbReference>
<dbReference type="RefSeq" id="WP_159443985.1">
    <property type="nucleotide sequence ID" value="NZ_FNWT01000002.1"/>
</dbReference>
<protein>
    <submittedName>
        <fullName evidence="7">Transcriptional regulator, RpiR family</fullName>
    </submittedName>
</protein>
<evidence type="ECO:0000259" key="5">
    <source>
        <dbReference type="PROSITE" id="PS51464"/>
    </source>
</evidence>
<dbReference type="EMBL" id="FNWT01000002">
    <property type="protein sequence ID" value="SEH43164.1"/>
    <property type="molecule type" value="Genomic_DNA"/>
</dbReference>
<dbReference type="Gene3D" id="1.10.10.10">
    <property type="entry name" value="Winged helix-like DNA-binding domain superfamily/Winged helix DNA-binding domain"/>
    <property type="match status" value="1"/>
</dbReference>
<evidence type="ECO:0000313" key="7">
    <source>
        <dbReference type="EMBL" id="SER43766.1"/>
    </source>
</evidence>
<keyword evidence="9" id="KW-1185">Reference proteome</keyword>
<organism evidence="7 8">
    <name type="scientific">Parafannyhessea umbonata</name>
    <dbReference type="NCBI Taxonomy" id="604330"/>
    <lineage>
        <taxon>Bacteria</taxon>
        <taxon>Bacillati</taxon>
        <taxon>Actinomycetota</taxon>
        <taxon>Coriobacteriia</taxon>
        <taxon>Coriobacteriales</taxon>
        <taxon>Atopobiaceae</taxon>
        <taxon>Parafannyhessea</taxon>
    </lineage>
</organism>
<dbReference type="Pfam" id="PF01418">
    <property type="entry name" value="HTH_6"/>
    <property type="match status" value="1"/>
</dbReference>
<evidence type="ECO:0000313" key="6">
    <source>
        <dbReference type="EMBL" id="SEH43164.1"/>
    </source>
</evidence>
<dbReference type="InterPro" id="IPR036388">
    <property type="entry name" value="WH-like_DNA-bd_sf"/>
</dbReference>
<dbReference type="PROSITE" id="PS51071">
    <property type="entry name" value="HTH_RPIR"/>
    <property type="match status" value="1"/>
</dbReference>
<dbReference type="Gene3D" id="3.40.50.10490">
    <property type="entry name" value="Glucose-6-phosphate isomerase like protein, domain 1"/>
    <property type="match status" value="1"/>
</dbReference>
<dbReference type="SUPFAM" id="SSF53697">
    <property type="entry name" value="SIS domain"/>
    <property type="match status" value="1"/>
</dbReference>
<evidence type="ECO:0000313" key="9">
    <source>
        <dbReference type="Proteomes" id="UP000199135"/>
    </source>
</evidence>
<dbReference type="GO" id="GO:0003677">
    <property type="term" value="F:DNA binding"/>
    <property type="evidence" value="ECO:0007669"/>
    <property type="project" value="UniProtKB-KW"/>
</dbReference>
<evidence type="ECO:0000313" key="8">
    <source>
        <dbReference type="Proteomes" id="UP000199128"/>
    </source>
</evidence>
<gene>
    <name evidence="7" type="ORF">SAMN05216446_0848</name>
    <name evidence="6" type="ORF">SAMN05216447_102133</name>
</gene>
<feature type="domain" description="SIS" evidence="5">
    <location>
        <begin position="105"/>
        <end position="245"/>
    </location>
</feature>
<reference evidence="8 9" key="1">
    <citation type="submission" date="2016-10" db="EMBL/GenBank/DDBJ databases">
        <authorList>
            <person name="Varghese N."/>
            <person name="Submissions S."/>
        </authorList>
    </citation>
    <scope>NUCLEOTIDE SEQUENCE [LARGE SCALE GENOMIC DNA]</scope>
    <source>
        <strain evidence="8">KHGC19</strain>
        <strain evidence="6 9">WCP15</strain>
    </source>
</reference>